<dbReference type="Gene3D" id="4.10.430.10">
    <property type="entry name" value="Histone-like protein H-NS, C-terminal domain"/>
    <property type="match status" value="1"/>
</dbReference>
<dbReference type="Proteomes" id="UP000327458">
    <property type="component" value="Unassembled WGS sequence"/>
</dbReference>
<name>A0A5M8IAQ7_CHLPH</name>
<dbReference type="EMBL" id="VMRG01000001">
    <property type="protein sequence ID" value="KAA6232523.1"/>
    <property type="molecule type" value="Genomic_DNA"/>
</dbReference>
<comment type="caution">
    <text evidence="2">The sequence shown here is derived from an EMBL/GenBank/DDBJ whole genome shotgun (WGS) entry which is preliminary data.</text>
</comment>
<dbReference type="SUPFAM" id="SSF81273">
    <property type="entry name" value="H-NS histone-like proteins"/>
    <property type="match status" value="1"/>
</dbReference>
<dbReference type="SMART" id="SM00528">
    <property type="entry name" value="HNS"/>
    <property type="match status" value="1"/>
</dbReference>
<protein>
    <submittedName>
        <fullName evidence="2">H-NS histone family protein</fullName>
    </submittedName>
</protein>
<feature type="domain" description="DNA-binding protein H-NS-like C-terminal" evidence="1">
    <location>
        <begin position="71"/>
        <end position="113"/>
    </location>
</feature>
<evidence type="ECO:0000313" key="3">
    <source>
        <dbReference type="Proteomes" id="UP000327458"/>
    </source>
</evidence>
<organism evidence="2 3">
    <name type="scientific">Chlorobium phaeovibrioides</name>
    <dbReference type="NCBI Taxonomy" id="1094"/>
    <lineage>
        <taxon>Bacteria</taxon>
        <taxon>Pseudomonadati</taxon>
        <taxon>Chlorobiota</taxon>
        <taxon>Chlorobiia</taxon>
        <taxon>Chlorobiales</taxon>
        <taxon>Chlorobiaceae</taxon>
        <taxon>Chlorobium/Pelodictyon group</taxon>
        <taxon>Chlorobium</taxon>
    </lineage>
</organism>
<dbReference type="GO" id="GO:0003677">
    <property type="term" value="F:DNA binding"/>
    <property type="evidence" value="ECO:0007669"/>
    <property type="project" value="InterPro"/>
</dbReference>
<evidence type="ECO:0000313" key="2">
    <source>
        <dbReference type="EMBL" id="KAA6232523.1"/>
    </source>
</evidence>
<evidence type="ECO:0000259" key="1">
    <source>
        <dbReference type="SMART" id="SM00528"/>
    </source>
</evidence>
<accession>A0A5M8IAQ7</accession>
<reference evidence="2 3" key="1">
    <citation type="submission" date="2019-07" db="EMBL/GenBank/DDBJ databases">
        <title>Draft genome Sequence of Chlorobium phaeovibrioides sp. strain PhvTcv-s14, from the Phylum Chlorobi.</title>
        <authorList>
            <person name="Babenko V."/>
            <person name="Boldyreva D."/>
            <person name="Kanygina A."/>
            <person name="Selezneva O."/>
            <person name="Akopiyan T."/>
            <person name="Lunina O."/>
        </authorList>
    </citation>
    <scope>NUCLEOTIDE SEQUENCE [LARGE SCALE GENOMIC DNA]</scope>
    <source>
        <strain evidence="2 3">GrTcv12</strain>
    </source>
</reference>
<proteinExistence type="predicted"/>
<dbReference type="Pfam" id="PF00816">
    <property type="entry name" value="Histone_HNS"/>
    <property type="match status" value="1"/>
</dbReference>
<gene>
    <name evidence="2" type="ORF">FP507_05075</name>
</gene>
<dbReference type="InterPro" id="IPR037150">
    <property type="entry name" value="H-NS_C_dom_sf"/>
</dbReference>
<dbReference type="AlphaFoldDB" id="A0A5M8IAQ7"/>
<sequence length="114" mass="13184">MSDCIRIRRTTKQNPMKIIKDIDAQIENLKRQKREVMANRNSALKGVVETVRDYGFTWEEIQEGIARLSSKVKKEKAPARYRKDGMEWSGKGRKPLWVIEHLNAGGSIEDLTIQ</sequence>
<dbReference type="InterPro" id="IPR027444">
    <property type="entry name" value="H-NS_C_dom"/>
</dbReference>